<dbReference type="GO" id="GO:0005737">
    <property type="term" value="C:cytoplasm"/>
    <property type="evidence" value="ECO:0007669"/>
    <property type="project" value="InterPro"/>
</dbReference>
<reference evidence="4" key="1">
    <citation type="submission" date="2018-06" db="EMBL/GenBank/DDBJ databases">
        <authorList>
            <person name="Zhirakovskaya E."/>
        </authorList>
    </citation>
    <scope>NUCLEOTIDE SEQUENCE</scope>
</reference>
<dbReference type="EC" id="2.3.1.1" evidence="4"/>
<proteinExistence type="predicted"/>
<evidence type="ECO:0000313" key="4">
    <source>
        <dbReference type="EMBL" id="VAW40219.1"/>
    </source>
</evidence>
<evidence type="ECO:0000256" key="1">
    <source>
        <dbReference type="ARBA" id="ARBA00022679"/>
    </source>
</evidence>
<dbReference type="GO" id="GO:0004042">
    <property type="term" value="F:L-glutamate N-acetyltransferase activity"/>
    <property type="evidence" value="ECO:0007669"/>
    <property type="project" value="InterPro"/>
</dbReference>
<dbReference type="CDD" id="cd04301">
    <property type="entry name" value="NAT_SF"/>
    <property type="match status" value="1"/>
</dbReference>
<dbReference type="Pfam" id="PF00583">
    <property type="entry name" value="Acetyltransf_1"/>
    <property type="match status" value="1"/>
</dbReference>
<dbReference type="Gene3D" id="3.40.630.30">
    <property type="match status" value="1"/>
</dbReference>
<organism evidence="4">
    <name type="scientific">hydrothermal vent metagenome</name>
    <dbReference type="NCBI Taxonomy" id="652676"/>
    <lineage>
        <taxon>unclassified sequences</taxon>
        <taxon>metagenomes</taxon>
        <taxon>ecological metagenomes</taxon>
    </lineage>
</organism>
<evidence type="ECO:0000256" key="2">
    <source>
        <dbReference type="ARBA" id="ARBA00023315"/>
    </source>
</evidence>
<gene>
    <name evidence="4" type="ORF">MNBD_CHLOROFLEXI01-1586</name>
</gene>
<dbReference type="InterPro" id="IPR016181">
    <property type="entry name" value="Acyl_CoA_acyltransferase"/>
</dbReference>
<dbReference type="GO" id="GO:0006526">
    <property type="term" value="P:L-arginine biosynthetic process"/>
    <property type="evidence" value="ECO:0007669"/>
    <property type="project" value="InterPro"/>
</dbReference>
<dbReference type="InterPro" id="IPR010167">
    <property type="entry name" value="NH2A_AcTrfase"/>
</dbReference>
<name>A0A3B0VTN9_9ZZZZ</name>
<evidence type="ECO:0000259" key="3">
    <source>
        <dbReference type="PROSITE" id="PS51186"/>
    </source>
</evidence>
<protein>
    <submittedName>
        <fullName evidence="4">N-acetylglutamate synthase</fullName>
        <ecNumber evidence="4">2.3.1.1</ecNumber>
    </submittedName>
</protein>
<dbReference type="SUPFAM" id="SSF55729">
    <property type="entry name" value="Acyl-CoA N-acyltransferases (Nat)"/>
    <property type="match status" value="1"/>
</dbReference>
<dbReference type="PANTHER" id="PTHR30602:SF12">
    <property type="entry name" value="AMINO-ACID ACETYLTRANSFERASE NAGS1, CHLOROPLASTIC-RELATED"/>
    <property type="match status" value="1"/>
</dbReference>
<keyword evidence="1 4" id="KW-0808">Transferase</keyword>
<keyword evidence="2 4" id="KW-0012">Acyltransferase</keyword>
<dbReference type="AlphaFoldDB" id="A0A3B0VTN9"/>
<dbReference type="InterPro" id="IPR000182">
    <property type="entry name" value="GNAT_dom"/>
</dbReference>
<feature type="domain" description="N-acetyltransferase" evidence="3">
    <location>
        <begin position="1"/>
        <end position="143"/>
    </location>
</feature>
<dbReference type="PROSITE" id="PS51186">
    <property type="entry name" value="GNAT"/>
    <property type="match status" value="1"/>
</dbReference>
<dbReference type="PANTHER" id="PTHR30602">
    <property type="entry name" value="AMINO-ACID ACETYLTRANSFERASE"/>
    <property type="match status" value="1"/>
</dbReference>
<sequence length="168" mass="18615">MNIRPATSKDIPAMLALINEHVRRGDVLPRTAQSIRDTLPDWLVGIDADAELIACVSLLYYSEVLAEVRSLAVVDKVKGQGWGSSLVKAIIAQAKQKQVPTLFALTRAVPFFQKVGFTISSRELFPEKVWRDCHVCPLLNNCDETAVSLHLTPKPQPTNYPITNHSNP</sequence>
<dbReference type="EMBL" id="UOEU01000784">
    <property type="protein sequence ID" value="VAW40219.1"/>
    <property type="molecule type" value="Genomic_DNA"/>
</dbReference>
<accession>A0A3B0VTN9</accession>